<dbReference type="Proteomes" id="UP000663824">
    <property type="component" value="Unassembled WGS sequence"/>
</dbReference>
<organism evidence="2 11">
    <name type="scientific">Rotaria magnacalcarata</name>
    <dbReference type="NCBI Taxonomy" id="392030"/>
    <lineage>
        <taxon>Eukaryota</taxon>
        <taxon>Metazoa</taxon>
        <taxon>Spiralia</taxon>
        <taxon>Gnathifera</taxon>
        <taxon>Rotifera</taxon>
        <taxon>Eurotatoria</taxon>
        <taxon>Bdelloidea</taxon>
        <taxon>Philodinida</taxon>
        <taxon>Philodinidae</taxon>
        <taxon>Rotaria</taxon>
    </lineage>
</organism>
<keyword evidence="1" id="KW-0812">Transmembrane</keyword>
<reference evidence="2" key="1">
    <citation type="submission" date="2021-02" db="EMBL/GenBank/DDBJ databases">
        <authorList>
            <person name="Nowell W R."/>
        </authorList>
    </citation>
    <scope>NUCLEOTIDE SEQUENCE</scope>
</reference>
<evidence type="ECO:0000313" key="11">
    <source>
        <dbReference type="Proteomes" id="UP000663855"/>
    </source>
</evidence>
<evidence type="ECO:0000313" key="3">
    <source>
        <dbReference type="EMBL" id="CAF1663878.1"/>
    </source>
</evidence>
<keyword evidence="1" id="KW-1133">Transmembrane helix</keyword>
<dbReference type="Proteomes" id="UP000681720">
    <property type="component" value="Unassembled WGS sequence"/>
</dbReference>
<keyword evidence="1" id="KW-0472">Membrane</keyword>
<dbReference type="Proteomes" id="UP000663855">
    <property type="component" value="Unassembled WGS sequence"/>
</dbReference>
<dbReference type="Proteomes" id="UP000663866">
    <property type="component" value="Unassembled WGS sequence"/>
</dbReference>
<name>A0A815Y6S5_9BILA</name>
<evidence type="ECO:0000313" key="9">
    <source>
        <dbReference type="EMBL" id="CAF3788994.1"/>
    </source>
</evidence>
<dbReference type="Proteomes" id="UP000663834">
    <property type="component" value="Unassembled WGS sequence"/>
</dbReference>
<dbReference type="Proteomes" id="UP000676336">
    <property type="component" value="Unassembled WGS sequence"/>
</dbReference>
<dbReference type="EMBL" id="CAJNRF010003292">
    <property type="protein sequence ID" value="CAF2049200.1"/>
    <property type="molecule type" value="Genomic_DNA"/>
</dbReference>
<dbReference type="EMBL" id="CAJNOW010018256">
    <property type="protein sequence ID" value="CAF1663878.1"/>
    <property type="molecule type" value="Genomic_DNA"/>
</dbReference>
<accession>A0A815Y6S5</accession>
<dbReference type="EMBL" id="CAJOBI010000009">
    <property type="protein sequence ID" value="CAF3780600.1"/>
    <property type="molecule type" value="Genomic_DNA"/>
</dbReference>
<dbReference type="EMBL" id="CAJOBF010000277">
    <property type="protein sequence ID" value="CAF3788994.1"/>
    <property type="molecule type" value="Genomic_DNA"/>
</dbReference>
<evidence type="ECO:0000313" key="5">
    <source>
        <dbReference type="EMBL" id="CAF2049200.1"/>
    </source>
</evidence>
<dbReference type="Proteomes" id="UP000663887">
    <property type="component" value="Unassembled WGS sequence"/>
</dbReference>
<dbReference type="Proteomes" id="UP000663856">
    <property type="component" value="Unassembled WGS sequence"/>
</dbReference>
<dbReference type="EMBL" id="CAJNRE010003807">
    <property type="protein sequence ID" value="CAF2029333.1"/>
    <property type="molecule type" value="Genomic_DNA"/>
</dbReference>
<feature type="transmembrane region" description="Helical" evidence="1">
    <location>
        <begin position="94"/>
        <end position="115"/>
    </location>
</feature>
<feature type="transmembrane region" description="Helical" evidence="1">
    <location>
        <begin position="12"/>
        <end position="33"/>
    </location>
</feature>
<dbReference type="EMBL" id="CAJOBG010000022">
    <property type="protein sequence ID" value="CAF3738447.1"/>
    <property type="molecule type" value="Genomic_DNA"/>
</dbReference>
<evidence type="ECO:0000313" key="12">
    <source>
        <dbReference type="Proteomes" id="UP000663866"/>
    </source>
</evidence>
<evidence type="ECO:0000313" key="2">
    <source>
        <dbReference type="EMBL" id="CAF1566374.1"/>
    </source>
</evidence>
<dbReference type="EMBL" id="CAJNOV010015055">
    <property type="protein sequence ID" value="CAF1566374.1"/>
    <property type="molecule type" value="Genomic_DNA"/>
</dbReference>
<evidence type="ECO:0000313" key="4">
    <source>
        <dbReference type="EMBL" id="CAF2029333.1"/>
    </source>
</evidence>
<comment type="caution">
    <text evidence="2">The sequence shown here is derived from an EMBL/GenBank/DDBJ whole genome shotgun (WGS) entry which is preliminary data.</text>
</comment>
<evidence type="ECO:0000313" key="8">
    <source>
        <dbReference type="EMBL" id="CAF3780600.1"/>
    </source>
</evidence>
<dbReference type="EMBL" id="CAJNRG010012232">
    <property type="protein sequence ID" value="CAF2138326.1"/>
    <property type="molecule type" value="Genomic_DNA"/>
</dbReference>
<dbReference type="AlphaFoldDB" id="A0A815Y6S5"/>
<gene>
    <name evidence="2" type="ORF">CJN711_LOCUS31562</name>
    <name evidence="10" type="ORF">GIL414_LOCUS497</name>
    <name evidence="3" type="ORF">KQP761_LOCUS32658</name>
    <name evidence="4" type="ORF">MBJ925_LOCUS9783</name>
    <name evidence="7" type="ORF">OVN521_LOCUS414</name>
    <name evidence="8" type="ORF">SMN809_LOCUS115</name>
    <name evidence="9" type="ORF">UXM345_LOCUS4110</name>
    <name evidence="5" type="ORF">WKI299_LOCUS9835</name>
    <name evidence="6" type="ORF">XDN619_LOCUS26229</name>
</gene>
<evidence type="ECO:0000313" key="10">
    <source>
        <dbReference type="EMBL" id="CAF3790066.1"/>
    </source>
</evidence>
<evidence type="ECO:0000256" key="1">
    <source>
        <dbReference type="SAM" id="Phobius"/>
    </source>
</evidence>
<protein>
    <submittedName>
        <fullName evidence="2">Uncharacterized protein</fullName>
    </submittedName>
</protein>
<sequence>MPLLRHKSKSYILYSLTCLVLITAAITFILSLYRLQRDASLLNRERKRDYVTNKINKSFPTIAIIMSIIVCLSSILAFIAILTDGRMEMLITSIVSNIILGIGLIVLSVIMLGFIQNIIDNFPIDIERLLVDFIIHNKTSARDELLKIENSNDCCTTQDLTWTKVYSQAAECNRNEKYQMIYADLDEQRGCVKIIIRTALSFMPVLISELTCGCLCLLLGLWTIYIICHLNDRYKNSKSYNDSVKVTQTTAPLAKYSYYQKDNAINNMNPEIKINHNQSDRVIDNDTMSHHSSSLMLFNKVDKPLYENTVNS</sequence>
<keyword evidence="12" id="KW-1185">Reference proteome</keyword>
<feature type="transmembrane region" description="Helical" evidence="1">
    <location>
        <begin position="59"/>
        <end position="82"/>
    </location>
</feature>
<dbReference type="Proteomes" id="UP000663842">
    <property type="component" value="Unassembled WGS sequence"/>
</dbReference>
<evidence type="ECO:0000313" key="7">
    <source>
        <dbReference type="EMBL" id="CAF3738447.1"/>
    </source>
</evidence>
<proteinExistence type="predicted"/>
<evidence type="ECO:0000313" key="6">
    <source>
        <dbReference type="EMBL" id="CAF2138326.1"/>
    </source>
</evidence>
<dbReference type="OrthoDB" id="10033366at2759"/>
<feature type="transmembrane region" description="Helical" evidence="1">
    <location>
        <begin position="206"/>
        <end position="228"/>
    </location>
</feature>
<dbReference type="EMBL" id="CAJOBJ010000058">
    <property type="protein sequence ID" value="CAF3790066.1"/>
    <property type="molecule type" value="Genomic_DNA"/>
</dbReference>